<dbReference type="InterPro" id="IPR006357">
    <property type="entry name" value="HAD-SF_hydro_IIA"/>
</dbReference>
<dbReference type="EMBL" id="AP019308">
    <property type="protein sequence ID" value="BBH19550.1"/>
    <property type="molecule type" value="Genomic_DNA"/>
</dbReference>
<reference evidence="1 2" key="1">
    <citation type="submission" date="2018-11" db="EMBL/GenBank/DDBJ databases">
        <title>Complete genome sequence of Paenibacillus baekrokdamisoli strain KCTC 33723.</title>
        <authorList>
            <person name="Kang S.W."/>
            <person name="Lee K.C."/>
            <person name="Kim K.K."/>
            <person name="Kim J.S."/>
            <person name="Kim D.S."/>
            <person name="Ko S.H."/>
            <person name="Yang S.H."/>
            <person name="Lee J.S."/>
        </authorList>
    </citation>
    <scope>NUCLEOTIDE SEQUENCE [LARGE SCALE GENOMIC DNA]</scope>
    <source>
        <strain evidence="1 2">KCTC 33723</strain>
    </source>
</reference>
<evidence type="ECO:0000313" key="2">
    <source>
        <dbReference type="Proteomes" id="UP000275368"/>
    </source>
</evidence>
<protein>
    <submittedName>
        <fullName evidence="1">Acid sugar phosphatase</fullName>
    </submittedName>
</protein>
<proteinExistence type="predicted"/>
<dbReference type="GO" id="GO:0016791">
    <property type="term" value="F:phosphatase activity"/>
    <property type="evidence" value="ECO:0007669"/>
    <property type="project" value="TreeGrafter"/>
</dbReference>
<gene>
    <name evidence="1" type="primary">nagD</name>
    <name evidence="1" type="ORF">Back11_08950</name>
</gene>
<evidence type="ECO:0000313" key="1">
    <source>
        <dbReference type="EMBL" id="BBH19550.1"/>
    </source>
</evidence>
<organism evidence="1 2">
    <name type="scientific">Paenibacillus baekrokdamisoli</name>
    <dbReference type="NCBI Taxonomy" id="1712516"/>
    <lineage>
        <taxon>Bacteria</taxon>
        <taxon>Bacillati</taxon>
        <taxon>Bacillota</taxon>
        <taxon>Bacilli</taxon>
        <taxon>Bacillales</taxon>
        <taxon>Paenibacillaceae</taxon>
        <taxon>Paenibacillus</taxon>
    </lineage>
</organism>
<dbReference type="Proteomes" id="UP000275368">
    <property type="component" value="Chromosome"/>
</dbReference>
<accession>A0A3G9IKY3</accession>
<name>A0A3G9IKY3_9BACL</name>
<dbReference type="KEGG" id="pbk:Back11_08950"/>
<dbReference type="InterPro" id="IPR036412">
    <property type="entry name" value="HAD-like_sf"/>
</dbReference>
<dbReference type="RefSeq" id="WP_125653959.1">
    <property type="nucleotide sequence ID" value="NZ_AP019308.1"/>
</dbReference>
<dbReference type="PANTHER" id="PTHR19288:SF46">
    <property type="entry name" value="HALOACID DEHALOGENASE-LIKE HYDROLASE DOMAIN-CONTAINING PROTEIN 2"/>
    <property type="match status" value="1"/>
</dbReference>
<dbReference type="SUPFAM" id="SSF56784">
    <property type="entry name" value="HAD-like"/>
    <property type="match status" value="1"/>
</dbReference>
<dbReference type="Pfam" id="PF13242">
    <property type="entry name" value="Hydrolase_like"/>
    <property type="match status" value="1"/>
</dbReference>
<sequence length="274" mass="29620">MVSWQEKSTYLFDLDGCIYLGSTLAPGAKLLLDTLWAAGKNVGFVSNNSCDTAEQVEERLRVMGLSVQPEHIVTATGYMGTFISERFGPSKVKAAGSSSLVSALQAAGHEVIPFHHKSVPDLIVIARDTEFNYEKLQITAADWGRGAKIVATNPDHFHPGENGMKVPETGALLAAIQSLLDDKILILGKPEPYLFQYGMDMFGAVSSETVFVGDNLQTDIRGGSGLGLTTVWISGNVDQLGKNAITDVKPDYHCTNMQDFLKSIEAEIIPGRGR</sequence>
<keyword evidence="2" id="KW-1185">Reference proteome</keyword>
<dbReference type="AlphaFoldDB" id="A0A3G9IKY3"/>
<dbReference type="NCBIfam" id="TIGR01460">
    <property type="entry name" value="HAD-SF-IIA"/>
    <property type="match status" value="1"/>
</dbReference>
<dbReference type="Pfam" id="PF13344">
    <property type="entry name" value="Hydrolase_6"/>
    <property type="match status" value="1"/>
</dbReference>
<dbReference type="OrthoDB" id="9810449at2"/>
<dbReference type="PANTHER" id="PTHR19288">
    <property type="entry name" value="4-NITROPHENYLPHOSPHATASE-RELATED"/>
    <property type="match status" value="1"/>
</dbReference>
<dbReference type="Gene3D" id="3.40.50.1000">
    <property type="entry name" value="HAD superfamily/HAD-like"/>
    <property type="match status" value="2"/>
</dbReference>
<dbReference type="GO" id="GO:0005737">
    <property type="term" value="C:cytoplasm"/>
    <property type="evidence" value="ECO:0007669"/>
    <property type="project" value="TreeGrafter"/>
</dbReference>
<dbReference type="InterPro" id="IPR023214">
    <property type="entry name" value="HAD_sf"/>
</dbReference>